<name>A0A0B0H8K6_SOVGS</name>
<evidence type="ECO:0000313" key="6">
    <source>
        <dbReference type="EMBL" id="KHF24987.1"/>
    </source>
</evidence>
<evidence type="ECO:0000256" key="4">
    <source>
        <dbReference type="PROSITE-ProRule" id="PRU00335"/>
    </source>
</evidence>
<dbReference type="InterPro" id="IPR001647">
    <property type="entry name" value="HTH_TetR"/>
</dbReference>
<dbReference type="PROSITE" id="PS50977">
    <property type="entry name" value="HTH_TETR_2"/>
    <property type="match status" value="1"/>
</dbReference>
<keyword evidence="1" id="KW-0805">Transcription regulation</keyword>
<sequence>MWFNIQIFWVQEFKRGEMGRPAQYQRDEVLEKAMEAFWDGGYTATSMAQLVKATNLKPGSLYSAFKSKEDLFFAVLDYYAEHNNLRFKEALSENESPLDAIRSFFNLFANMITDPESRRGCLLINTILELARKDDDVRERVTKYLDANEELFRQALVSAQEKGELSSDRDPGAIAAFLMTNIWGLRVLAGTAPEKERTQAIVDQLLMILD</sequence>
<dbReference type="InterPro" id="IPR036271">
    <property type="entry name" value="Tet_transcr_reg_TetR-rel_C_sf"/>
</dbReference>
<evidence type="ECO:0000256" key="1">
    <source>
        <dbReference type="ARBA" id="ARBA00023015"/>
    </source>
</evidence>
<keyword evidence="3" id="KW-0804">Transcription</keyword>
<dbReference type="EMBL" id="JRAA01000002">
    <property type="protein sequence ID" value="KHF24987.1"/>
    <property type="molecule type" value="Genomic_DNA"/>
</dbReference>
<dbReference type="Proteomes" id="UP000030856">
    <property type="component" value="Unassembled WGS sequence"/>
</dbReference>
<dbReference type="SUPFAM" id="SSF48498">
    <property type="entry name" value="Tetracyclin repressor-like, C-terminal domain"/>
    <property type="match status" value="1"/>
</dbReference>
<dbReference type="SUPFAM" id="SSF46689">
    <property type="entry name" value="Homeodomain-like"/>
    <property type="match status" value="1"/>
</dbReference>
<evidence type="ECO:0000256" key="3">
    <source>
        <dbReference type="ARBA" id="ARBA00023163"/>
    </source>
</evidence>
<keyword evidence="2 4" id="KW-0238">DNA-binding</keyword>
<feature type="DNA-binding region" description="H-T-H motif" evidence="4">
    <location>
        <begin position="46"/>
        <end position="65"/>
    </location>
</feature>
<dbReference type="PANTHER" id="PTHR47506:SF10">
    <property type="entry name" value="TRANSCRIPTIONAL REGULATORY PROTEIN"/>
    <property type="match status" value="1"/>
</dbReference>
<evidence type="ECO:0000259" key="5">
    <source>
        <dbReference type="PROSITE" id="PS50977"/>
    </source>
</evidence>
<accession>A0A0B0H8K6</accession>
<dbReference type="Pfam" id="PF16925">
    <property type="entry name" value="TetR_C_13"/>
    <property type="match status" value="1"/>
</dbReference>
<gene>
    <name evidence="6" type="ORF">JV46_04540</name>
</gene>
<dbReference type="PANTHER" id="PTHR47506">
    <property type="entry name" value="TRANSCRIPTIONAL REGULATORY PROTEIN"/>
    <property type="match status" value="1"/>
</dbReference>
<proteinExistence type="predicted"/>
<dbReference type="Gene3D" id="1.10.357.10">
    <property type="entry name" value="Tetracycline Repressor, domain 2"/>
    <property type="match status" value="1"/>
</dbReference>
<protein>
    <submittedName>
        <fullName evidence="6">Transcriptional regulator</fullName>
    </submittedName>
</protein>
<comment type="caution">
    <text evidence="6">The sequence shown here is derived from an EMBL/GenBank/DDBJ whole genome shotgun (WGS) entry which is preliminary data.</text>
</comment>
<evidence type="ECO:0000313" key="7">
    <source>
        <dbReference type="Proteomes" id="UP000030856"/>
    </source>
</evidence>
<keyword evidence="7" id="KW-1185">Reference proteome</keyword>
<dbReference type="InterPro" id="IPR009057">
    <property type="entry name" value="Homeodomain-like_sf"/>
</dbReference>
<dbReference type="Gene3D" id="1.10.10.60">
    <property type="entry name" value="Homeodomain-like"/>
    <property type="match status" value="1"/>
</dbReference>
<dbReference type="eggNOG" id="COG1309">
    <property type="taxonomic scope" value="Bacteria"/>
</dbReference>
<organism evidence="6 7">
    <name type="scientific">Solemya velum gill symbiont</name>
    <dbReference type="NCBI Taxonomy" id="2340"/>
    <lineage>
        <taxon>Bacteria</taxon>
        <taxon>Pseudomonadati</taxon>
        <taxon>Pseudomonadota</taxon>
        <taxon>Gammaproteobacteria</taxon>
        <taxon>sulfur-oxidizing symbionts</taxon>
    </lineage>
</organism>
<feature type="domain" description="HTH tetR-type" evidence="5">
    <location>
        <begin position="23"/>
        <end position="83"/>
    </location>
</feature>
<dbReference type="OrthoDB" id="270177at2"/>
<evidence type="ECO:0000256" key="2">
    <source>
        <dbReference type="ARBA" id="ARBA00023125"/>
    </source>
</evidence>
<dbReference type="GO" id="GO:0003677">
    <property type="term" value="F:DNA binding"/>
    <property type="evidence" value="ECO:0007669"/>
    <property type="project" value="UniProtKB-UniRule"/>
</dbReference>
<reference evidence="6 7" key="1">
    <citation type="journal article" date="2014" name="BMC Genomics">
        <title>The genome of the intracellular bacterium of the coastal bivalve, Solemya velum: a blueprint for thriving in and out of symbiosis.</title>
        <authorList>
            <person name="Dmytrenko O."/>
            <person name="Russell S.L."/>
            <person name="Loo W.T."/>
            <person name="Fontanez K.M."/>
            <person name="Liao L."/>
            <person name="Roeselers G."/>
            <person name="Sharma R."/>
            <person name="Stewart F.J."/>
            <person name="Newton I.L."/>
            <person name="Woyke T."/>
            <person name="Wu D."/>
            <person name="Lang J.M."/>
            <person name="Eisen J.A."/>
            <person name="Cavanaugh C.M."/>
        </authorList>
    </citation>
    <scope>NUCLEOTIDE SEQUENCE [LARGE SCALE GENOMIC DNA]</scope>
    <source>
        <strain evidence="6 7">WH</strain>
    </source>
</reference>
<dbReference type="InterPro" id="IPR011075">
    <property type="entry name" value="TetR_C"/>
</dbReference>
<dbReference type="AlphaFoldDB" id="A0A0B0H8K6"/>
<dbReference type="Pfam" id="PF00440">
    <property type="entry name" value="TetR_N"/>
    <property type="match status" value="1"/>
</dbReference>
<dbReference type="STRING" id="2340.JV46_04540"/>